<dbReference type="AlphaFoldDB" id="A0AAD7MPL2"/>
<reference evidence="1" key="1">
    <citation type="submission" date="2023-03" db="EMBL/GenBank/DDBJ databases">
        <title>Massive genome expansion in bonnet fungi (Mycena s.s.) driven by repeated elements and novel gene families across ecological guilds.</title>
        <authorList>
            <consortium name="Lawrence Berkeley National Laboratory"/>
            <person name="Harder C.B."/>
            <person name="Miyauchi S."/>
            <person name="Viragh M."/>
            <person name="Kuo A."/>
            <person name="Thoen E."/>
            <person name="Andreopoulos B."/>
            <person name="Lu D."/>
            <person name="Skrede I."/>
            <person name="Drula E."/>
            <person name="Henrissat B."/>
            <person name="Morin E."/>
            <person name="Kohler A."/>
            <person name="Barry K."/>
            <person name="LaButti K."/>
            <person name="Morin E."/>
            <person name="Salamov A."/>
            <person name="Lipzen A."/>
            <person name="Mereny Z."/>
            <person name="Hegedus B."/>
            <person name="Baldrian P."/>
            <person name="Stursova M."/>
            <person name="Weitz H."/>
            <person name="Taylor A."/>
            <person name="Grigoriev I.V."/>
            <person name="Nagy L.G."/>
            <person name="Martin F."/>
            <person name="Kauserud H."/>
        </authorList>
    </citation>
    <scope>NUCLEOTIDE SEQUENCE</scope>
    <source>
        <strain evidence="1">CBHHK182m</strain>
    </source>
</reference>
<comment type="caution">
    <text evidence="1">The sequence shown here is derived from an EMBL/GenBank/DDBJ whole genome shotgun (WGS) entry which is preliminary data.</text>
</comment>
<sequence>MPPRRSGVRSQWCLCLDYWILSNGALSLQVVSSPLTVFPPPKRERERIVFDQIVFYIFLLALSDSMSQIWQRNDQSSGNGSYFNSYGRSRSHFHCITSIGSPRPSYAPPFP</sequence>
<keyword evidence="2" id="KW-1185">Reference proteome</keyword>
<name>A0AAD7MPL2_9AGAR</name>
<organism evidence="1 2">
    <name type="scientific">Mycena metata</name>
    <dbReference type="NCBI Taxonomy" id="1033252"/>
    <lineage>
        <taxon>Eukaryota</taxon>
        <taxon>Fungi</taxon>
        <taxon>Dikarya</taxon>
        <taxon>Basidiomycota</taxon>
        <taxon>Agaricomycotina</taxon>
        <taxon>Agaricomycetes</taxon>
        <taxon>Agaricomycetidae</taxon>
        <taxon>Agaricales</taxon>
        <taxon>Marasmiineae</taxon>
        <taxon>Mycenaceae</taxon>
        <taxon>Mycena</taxon>
    </lineage>
</organism>
<proteinExistence type="predicted"/>
<gene>
    <name evidence="1" type="ORF">B0H16DRAFT_260362</name>
</gene>
<accession>A0AAD7MPL2</accession>
<evidence type="ECO:0000313" key="1">
    <source>
        <dbReference type="EMBL" id="KAJ7727111.1"/>
    </source>
</evidence>
<evidence type="ECO:0000313" key="2">
    <source>
        <dbReference type="Proteomes" id="UP001215598"/>
    </source>
</evidence>
<dbReference type="Proteomes" id="UP001215598">
    <property type="component" value="Unassembled WGS sequence"/>
</dbReference>
<dbReference type="EMBL" id="JARKIB010000182">
    <property type="protein sequence ID" value="KAJ7727111.1"/>
    <property type="molecule type" value="Genomic_DNA"/>
</dbReference>
<protein>
    <submittedName>
        <fullName evidence="1">Uncharacterized protein</fullName>
    </submittedName>
</protein>